<feature type="domain" description="Transposase Tc1-like" evidence="2">
    <location>
        <begin position="55"/>
        <end position="108"/>
    </location>
</feature>
<evidence type="ECO:0000313" key="3">
    <source>
        <dbReference type="EMBL" id="JAI50761.1"/>
    </source>
</evidence>
<accession>A0A0K8WHZ5</accession>
<dbReference type="EMBL" id="GDHF01001553">
    <property type="protein sequence ID" value="JAI50761.1"/>
    <property type="molecule type" value="Transcribed_RNA"/>
</dbReference>
<gene>
    <name evidence="3" type="ORF">c1_g12_i3</name>
</gene>
<dbReference type="InterPro" id="IPR009057">
    <property type="entry name" value="Homeodomain-like_sf"/>
</dbReference>
<dbReference type="GO" id="GO:0005634">
    <property type="term" value="C:nucleus"/>
    <property type="evidence" value="ECO:0007669"/>
    <property type="project" value="UniProtKB-SubCell"/>
</dbReference>
<dbReference type="GO" id="GO:0015074">
    <property type="term" value="P:DNA integration"/>
    <property type="evidence" value="ECO:0007669"/>
    <property type="project" value="InterPro"/>
</dbReference>
<comment type="subcellular location">
    <subcellularLocation>
        <location evidence="1">Nucleus</location>
    </subcellularLocation>
</comment>
<dbReference type="GO" id="GO:0003677">
    <property type="term" value="F:DNA binding"/>
    <property type="evidence" value="ECO:0007669"/>
    <property type="project" value="InterPro"/>
</dbReference>
<sequence>MYSQNERVNCIVLSKGEIVNVKKMVFGAIHLYKKTKKFETPIRKSRPRKTTPPEDRIICRTSKNHPFMTSRKIKAEVGQEVNVEISARTIRRRLQESGLRVCLAAKKNRL</sequence>
<evidence type="ECO:0000259" key="2">
    <source>
        <dbReference type="Pfam" id="PF01498"/>
    </source>
</evidence>
<dbReference type="Pfam" id="PF01498">
    <property type="entry name" value="HTH_Tnp_Tc3_2"/>
    <property type="match status" value="1"/>
</dbReference>
<dbReference type="SUPFAM" id="SSF46689">
    <property type="entry name" value="Homeodomain-like"/>
    <property type="match status" value="1"/>
</dbReference>
<dbReference type="InterPro" id="IPR002492">
    <property type="entry name" value="Transposase_Tc1-like"/>
</dbReference>
<evidence type="ECO:0000256" key="1">
    <source>
        <dbReference type="ARBA" id="ARBA00004123"/>
    </source>
</evidence>
<organism evidence="3">
    <name type="scientific">Bactrocera latifrons</name>
    <name type="common">Malaysian fruit fly</name>
    <name type="synonym">Chaetodacus latifrons</name>
    <dbReference type="NCBI Taxonomy" id="174628"/>
    <lineage>
        <taxon>Eukaryota</taxon>
        <taxon>Metazoa</taxon>
        <taxon>Ecdysozoa</taxon>
        <taxon>Arthropoda</taxon>
        <taxon>Hexapoda</taxon>
        <taxon>Insecta</taxon>
        <taxon>Pterygota</taxon>
        <taxon>Neoptera</taxon>
        <taxon>Endopterygota</taxon>
        <taxon>Diptera</taxon>
        <taxon>Brachycera</taxon>
        <taxon>Muscomorpha</taxon>
        <taxon>Tephritoidea</taxon>
        <taxon>Tephritidae</taxon>
        <taxon>Bactrocera</taxon>
        <taxon>Bactrocera</taxon>
    </lineage>
</organism>
<reference evidence="3" key="1">
    <citation type="submission" date="2015-06" db="EMBL/GenBank/DDBJ databases">
        <authorList>
            <person name="Hoefler B.C."/>
            <person name="Straight P.D."/>
        </authorList>
    </citation>
    <scope>NUCLEOTIDE SEQUENCE</scope>
</reference>
<dbReference type="AlphaFoldDB" id="A0A0K8WHZ5"/>
<protein>
    <recommendedName>
        <fullName evidence="2">Transposase Tc1-like domain-containing protein</fullName>
    </recommendedName>
</protein>
<dbReference type="GO" id="GO:0006313">
    <property type="term" value="P:DNA transposition"/>
    <property type="evidence" value="ECO:0007669"/>
    <property type="project" value="InterPro"/>
</dbReference>
<proteinExistence type="predicted"/>
<name>A0A0K8WHZ5_BACLA</name>